<sequence>MHVLIIDDHPLFREGLKSLLLTLDPTTQVQQSARVLDACALPEPDGFDLVLLDLNLPGASRLEALAAVRQHFEGASVVIVSGDDDPATIEACIQAGAAGFIPKEADPAAIVLALRCVISQGIYLPPQALLARTHRAPSPTPFATAPHLVAEAFSERQMAVLRSLLQGKSNKLIARDIGIAEGTVKAHLWAVYQRLGVNNRAQAMYRAHELGLIGQMDPRPAPRKKREW</sequence>
<keyword evidence="2 6" id="KW-0238">DNA-binding</keyword>
<dbReference type="CDD" id="cd17535">
    <property type="entry name" value="REC_NarL-like"/>
    <property type="match status" value="1"/>
</dbReference>
<dbReference type="Pfam" id="PF00196">
    <property type="entry name" value="GerE"/>
    <property type="match status" value="1"/>
</dbReference>
<feature type="domain" description="Response regulatory" evidence="5">
    <location>
        <begin position="2"/>
        <end position="118"/>
    </location>
</feature>
<keyword evidence="1 3" id="KW-0597">Phosphoprotein</keyword>
<dbReference type="SMART" id="SM00421">
    <property type="entry name" value="HTH_LUXR"/>
    <property type="match status" value="1"/>
</dbReference>
<evidence type="ECO:0000256" key="2">
    <source>
        <dbReference type="ARBA" id="ARBA00023125"/>
    </source>
</evidence>
<dbReference type="InterPro" id="IPR058245">
    <property type="entry name" value="NreC/VraR/RcsB-like_REC"/>
</dbReference>
<accession>A0A426V7K5</accession>
<dbReference type="SUPFAM" id="SSF52172">
    <property type="entry name" value="CheY-like"/>
    <property type="match status" value="1"/>
</dbReference>
<dbReference type="SMART" id="SM00448">
    <property type="entry name" value="REC"/>
    <property type="match status" value="1"/>
</dbReference>
<dbReference type="PROSITE" id="PS00622">
    <property type="entry name" value="HTH_LUXR_1"/>
    <property type="match status" value="1"/>
</dbReference>
<dbReference type="InterPro" id="IPR011006">
    <property type="entry name" value="CheY-like_superfamily"/>
</dbReference>
<dbReference type="PANTHER" id="PTHR45566">
    <property type="entry name" value="HTH-TYPE TRANSCRIPTIONAL REGULATOR YHJB-RELATED"/>
    <property type="match status" value="1"/>
</dbReference>
<feature type="domain" description="HTH luxR-type" evidence="4">
    <location>
        <begin position="146"/>
        <end position="211"/>
    </location>
</feature>
<evidence type="ECO:0000313" key="7">
    <source>
        <dbReference type="Proteomes" id="UP000269265"/>
    </source>
</evidence>
<dbReference type="PANTHER" id="PTHR45566:SF2">
    <property type="entry name" value="NARL SUBFAMILY"/>
    <property type="match status" value="1"/>
</dbReference>
<evidence type="ECO:0000256" key="1">
    <source>
        <dbReference type="ARBA" id="ARBA00022553"/>
    </source>
</evidence>
<dbReference type="SUPFAM" id="SSF46894">
    <property type="entry name" value="C-terminal effector domain of the bipartite response regulators"/>
    <property type="match status" value="1"/>
</dbReference>
<dbReference type="GO" id="GO:0006355">
    <property type="term" value="P:regulation of DNA-templated transcription"/>
    <property type="evidence" value="ECO:0007669"/>
    <property type="project" value="InterPro"/>
</dbReference>
<evidence type="ECO:0000259" key="5">
    <source>
        <dbReference type="PROSITE" id="PS50110"/>
    </source>
</evidence>
<keyword evidence="7" id="KW-1185">Reference proteome</keyword>
<dbReference type="CDD" id="cd06170">
    <property type="entry name" value="LuxR_C_like"/>
    <property type="match status" value="1"/>
</dbReference>
<dbReference type="Proteomes" id="UP000269265">
    <property type="component" value="Unassembled WGS sequence"/>
</dbReference>
<organism evidence="6 7">
    <name type="scientific">Aquabacterium soli</name>
    <dbReference type="NCBI Taxonomy" id="2493092"/>
    <lineage>
        <taxon>Bacteria</taxon>
        <taxon>Pseudomonadati</taxon>
        <taxon>Pseudomonadota</taxon>
        <taxon>Betaproteobacteria</taxon>
        <taxon>Burkholderiales</taxon>
        <taxon>Aquabacterium</taxon>
    </lineage>
</organism>
<dbReference type="InterPro" id="IPR016032">
    <property type="entry name" value="Sig_transdc_resp-reg_C-effctor"/>
</dbReference>
<protein>
    <submittedName>
        <fullName evidence="6">DNA-binding response regulator</fullName>
    </submittedName>
</protein>
<name>A0A426V7K5_9BURK</name>
<evidence type="ECO:0000256" key="3">
    <source>
        <dbReference type="PROSITE-ProRule" id="PRU00169"/>
    </source>
</evidence>
<dbReference type="PROSITE" id="PS50043">
    <property type="entry name" value="HTH_LUXR_2"/>
    <property type="match status" value="1"/>
</dbReference>
<dbReference type="GO" id="GO:0000160">
    <property type="term" value="P:phosphorelay signal transduction system"/>
    <property type="evidence" value="ECO:0007669"/>
    <property type="project" value="InterPro"/>
</dbReference>
<dbReference type="InterPro" id="IPR000792">
    <property type="entry name" value="Tscrpt_reg_LuxR_C"/>
</dbReference>
<dbReference type="EMBL" id="RSED01000016">
    <property type="protein sequence ID" value="RRS02959.1"/>
    <property type="molecule type" value="Genomic_DNA"/>
</dbReference>
<dbReference type="InterPro" id="IPR051015">
    <property type="entry name" value="EvgA-like"/>
</dbReference>
<dbReference type="Pfam" id="PF00072">
    <property type="entry name" value="Response_reg"/>
    <property type="match status" value="1"/>
</dbReference>
<evidence type="ECO:0000259" key="4">
    <source>
        <dbReference type="PROSITE" id="PS50043"/>
    </source>
</evidence>
<dbReference type="AlphaFoldDB" id="A0A426V7K5"/>
<comment type="caution">
    <text evidence="6">The sequence shown here is derived from an EMBL/GenBank/DDBJ whole genome shotgun (WGS) entry which is preliminary data.</text>
</comment>
<feature type="modified residue" description="4-aspartylphosphate" evidence="3">
    <location>
        <position position="53"/>
    </location>
</feature>
<proteinExistence type="predicted"/>
<dbReference type="PRINTS" id="PR00038">
    <property type="entry name" value="HTHLUXR"/>
</dbReference>
<dbReference type="OrthoDB" id="3374006at2"/>
<dbReference type="RefSeq" id="WP_125244595.1">
    <property type="nucleotide sequence ID" value="NZ_RSED01000016.1"/>
</dbReference>
<dbReference type="GO" id="GO:0003677">
    <property type="term" value="F:DNA binding"/>
    <property type="evidence" value="ECO:0007669"/>
    <property type="project" value="UniProtKB-KW"/>
</dbReference>
<dbReference type="Gene3D" id="3.40.50.2300">
    <property type="match status" value="1"/>
</dbReference>
<evidence type="ECO:0000313" key="6">
    <source>
        <dbReference type="EMBL" id="RRS02959.1"/>
    </source>
</evidence>
<dbReference type="PROSITE" id="PS50110">
    <property type="entry name" value="RESPONSE_REGULATORY"/>
    <property type="match status" value="1"/>
</dbReference>
<dbReference type="InterPro" id="IPR001789">
    <property type="entry name" value="Sig_transdc_resp-reg_receiver"/>
</dbReference>
<reference evidence="6 7" key="1">
    <citation type="submission" date="2018-12" db="EMBL/GenBank/DDBJ databases">
        <title>The whole draft genome of Aquabacterium sp. SJQ9.</title>
        <authorList>
            <person name="Sun L."/>
            <person name="Gao X."/>
            <person name="Chen W."/>
            <person name="Huang K."/>
        </authorList>
    </citation>
    <scope>NUCLEOTIDE SEQUENCE [LARGE SCALE GENOMIC DNA]</scope>
    <source>
        <strain evidence="6 7">SJQ9</strain>
    </source>
</reference>
<gene>
    <name evidence="6" type="ORF">EIP75_17595</name>
</gene>